<sequence>MRKWIWLALIIVLIGCTSEEEQVTEERTLDELLGQWHGAIEVPNMPLEIQLTFEEDDENEEIVGFIDIPAQGIDQYPLSELELEEEQVRFKMDIPGQFVEFVSDLPHDDTLTGEFSQQGHTFDFELERGELETEPEQASDDINWLTISSDIGDLKGELLQPNSEQTDRVALLIPGSGPVNRDGNSAGTESDTLKLLAESLAEQGTASLRYSKRGVGENQEATIPEEEMTLERMSEDAVAWVERLNEDYEQVIIIGHSQGALVGQLAALQTQVDGFVSLAGAGRTIDDVLNDQLSSQLPQEFEEEAQSILNQLREGELVEEEEISSELYSIFRPTIQPFLMSWMSYDPAELMTQMNIPSLIIQGTHDRQVFEEDAEQLAEANNQAELVMVEGMDHVLKQSDSVEDTLNYQDPEQPLADELLTAIEQYIQNLSQNDNS</sequence>
<accession>A0ABT9VEF2</accession>
<evidence type="ECO:0000313" key="2">
    <source>
        <dbReference type="EMBL" id="MDQ0159351.1"/>
    </source>
</evidence>
<dbReference type="Pfam" id="PF12146">
    <property type="entry name" value="Hydrolase_4"/>
    <property type="match status" value="1"/>
</dbReference>
<protein>
    <submittedName>
        <fullName evidence="2">Pimeloyl-ACP methyl ester carboxylesterase</fullName>
    </submittedName>
</protein>
<keyword evidence="3" id="KW-1185">Reference proteome</keyword>
<organism evidence="2 3">
    <name type="scientific">Alkalibacillus salilacus</name>
    <dbReference type="NCBI Taxonomy" id="284582"/>
    <lineage>
        <taxon>Bacteria</taxon>
        <taxon>Bacillati</taxon>
        <taxon>Bacillota</taxon>
        <taxon>Bacilli</taxon>
        <taxon>Bacillales</taxon>
        <taxon>Bacillaceae</taxon>
        <taxon>Alkalibacillus</taxon>
    </lineage>
</organism>
<name>A0ABT9VEF2_9BACI</name>
<dbReference type="RefSeq" id="WP_306975761.1">
    <property type="nucleotide sequence ID" value="NZ_JAUSTQ010000004.1"/>
</dbReference>
<dbReference type="PANTHER" id="PTHR43265">
    <property type="entry name" value="ESTERASE ESTD"/>
    <property type="match status" value="1"/>
</dbReference>
<dbReference type="SUPFAM" id="SSF53474">
    <property type="entry name" value="alpha/beta-Hydrolases"/>
    <property type="match status" value="1"/>
</dbReference>
<dbReference type="PROSITE" id="PS51257">
    <property type="entry name" value="PROKAR_LIPOPROTEIN"/>
    <property type="match status" value="1"/>
</dbReference>
<evidence type="ECO:0000259" key="1">
    <source>
        <dbReference type="Pfam" id="PF12146"/>
    </source>
</evidence>
<dbReference type="InterPro" id="IPR029058">
    <property type="entry name" value="AB_hydrolase_fold"/>
</dbReference>
<dbReference type="PANTHER" id="PTHR43265:SF1">
    <property type="entry name" value="ESTERASE ESTD"/>
    <property type="match status" value="1"/>
</dbReference>
<evidence type="ECO:0000313" key="3">
    <source>
        <dbReference type="Proteomes" id="UP001224359"/>
    </source>
</evidence>
<reference evidence="2 3" key="1">
    <citation type="submission" date="2023-07" db="EMBL/GenBank/DDBJ databases">
        <title>Genomic Encyclopedia of Type Strains, Phase IV (KMG-IV): sequencing the most valuable type-strain genomes for metagenomic binning, comparative biology and taxonomic classification.</title>
        <authorList>
            <person name="Goeker M."/>
        </authorList>
    </citation>
    <scope>NUCLEOTIDE SEQUENCE [LARGE SCALE GENOMIC DNA]</scope>
    <source>
        <strain evidence="2 3">DSM 16460</strain>
    </source>
</reference>
<dbReference type="InterPro" id="IPR053145">
    <property type="entry name" value="AB_hydrolase_Est10"/>
</dbReference>
<gene>
    <name evidence="2" type="ORF">J2S77_001315</name>
</gene>
<proteinExistence type="predicted"/>
<dbReference type="InterPro" id="IPR022742">
    <property type="entry name" value="Hydrolase_4"/>
</dbReference>
<dbReference type="EMBL" id="JAUSTQ010000004">
    <property type="protein sequence ID" value="MDQ0159351.1"/>
    <property type="molecule type" value="Genomic_DNA"/>
</dbReference>
<feature type="domain" description="Serine aminopeptidase S33" evidence="1">
    <location>
        <begin position="189"/>
        <end position="395"/>
    </location>
</feature>
<dbReference type="Gene3D" id="3.40.50.1820">
    <property type="entry name" value="alpha/beta hydrolase"/>
    <property type="match status" value="1"/>
</dbReference>
<dbReference type="Proteomes" id="UP001224359">
    <property type="component" value="Unassembled WGS sequence"/>
</dbReference>
<comment type="caution">
    <text evidence="2">The sequence shown here is derived from an EMBL/GenBank/DDBJ whole genome shotgun (WGS) entry which is preliminary data.</text>
</comment>